<dbReference type="Proteomes" id="UP000521872">
    <property type="component" value="Unassembled WGS sequence"/>
</dbReference>
<accession>A0A8H4QUJ2</accession>
<protein>
    <submittedName>
        <fullName evidence="1">Uncharacterized protein</fullName>
    </submittedName>
</protein>
<reference evidence="1 2" key="1">
    <citation type="submission" date="2019-12" db="EMBL/GenBank/DDBJ databases">
        <authorList>
            <person name="Floudas D."/>
            <person name="Bentzer J."/>
            <person name="Ahren D."/>
            <person name="Johansson T."/>
            <person name="Persson P."/>
            <person name="Tunlid A."/>
        </authorList>
    </citation>
    <scope>NUCLEOTIDE SEQUENCE [LARGE SCALE GENOMIC DNA]</scope>
    <source>
        <strain evidence="1 2">CBS 102.39</strain>
    </source>
</reference>
<dbReference type="AlphaFoldDB" id="A0A8H4QUJ2"/>
<proteinExistence type="predicted"/>
<comment type="caution">
    <text evidence="1">The sequence shown here is derived from an EMBL/GenBank/DDBJ whole genome shotgun (WGS) entry which is preliminary data.</text>
</comment>
<organism evidence="1 2">
    <name type="scientific">Agrocybe pediades</name>
    <dbReference type="NCBI Taxonomy" id="84607"/>
    <lineage>
        <taxon>Eukaryota</taxon>
        <taxon>Fungi</taxon>
        <taxon>Dikarya</taxon>
        <taxon>Basidiomycota</taxon>
        <taxon>Agaricomycotina</taxon>
        <taxon>Agaricomycetes</taxon>
        <taxon>Agaricomycetidae</taxon>
        <taxon>Agaricales</taxon>
        <taxon>Agaricineae</taxon>
        <taxon>Strophariaceae</taxon>
        <taxon>Agrocybe</taxon>
    </lineage>
</organism>
<dbReference type="EMBL" id="JAACJL010000030">
    <property type="protein sequence ID" value="KAF4617438.1"/>
    <property type="molecule type" value="Genomic_DNA"/>
</dbReference>
<evidence type="ECO:0000313" key="2">
    <source>
        <dbReference type="Proteomes" id="UP000521872"/>
    </source>
</evidence>
<sequence length="164" mass="18996">MCRLEGSALEEKDVLVSDRETFLSNASFNVVFANETTDGWIGDSDVKIHIEFLNNDYNATSFQFRLVKTTRMKNEDWFGNMYPRSPQEQSMKLLYTVGDASTAYGNFNLQSNHRLSSAFDYGFFIRLRPDTTVELELMSRTRYRRRLAQTDNLEEGTAVLEMDI</sequence>
<gene>
    <name evidence="1" type="ORF">D9613_006355</name>
</gene>
<evidence type="ECO:0000313" key="1">
    <source>
        <dbReference type="EMBL" id="KAF4617438.1"/>
    </source>
</evidence>
<name>A0A8H4QUJ2_9AGAR</name>
<keyword evidence="2" id="KW-1185">Reference proteome</keyword>